<evidence type="ECO:0000313" key="8">
    <source>
        <dbReference type="EMBL" id="ROS44267.1"/>
    </source>
</evidence>
<proteinExistence type="inferred from homology"/>
<comment type="similarity">
    <text evidence="6">Belongs to the ferredoxin--NADP reductase type 2 family.</text>
</comment>
<keyword evidence="3 6" id="KW-0521">NADP</keyword>
<feature type="binding site" evidence="6">
    <location>
        <position position="90"/>
    </location>
    <ligand>
        <name>FAD</name>
        <dbReference type="ChEBI" id="CHEBI:57692"/>
    </ligand>
</feature>
<dbReference type="GO" id="GO:0050660">
    <property type="term" value="F:flavin adenine dinucleotide binding"/>
    <property type="evidence" value="ECO:0007669"/>
    <property type="project" value="UniProtKB-UniRule"/>
</dbReference>
<dbReference type="InterPro" id="IPR036188">
    <property type="entry name" value="FAD/NAD-bd_sf"/>
</dbReference>
<dbReference type="SUPFAM" id="SSF51905">
    <property type="entry name" value="FAD/NAD(P)-binding domain"/>
    <property type="match status" value="1"/>
</dbReference>
<keyword evidence="4 6" id="KW-0560">Oxidoreductase</keyword>
<name>A0A3N2H5T0_9PSEU</name>
<evidence type="ECO:0000256" key="6">
    <source>
        <dbReference type="HAMAP-Rule" id="MF_01685"/>
    </source>
</evidence>
<dbReference type="Gene3D" id="3.50.50.60">
    <property type="entry name" value="FAD/NAD(P)-binding domain"/>
    <property type="match status" value="2"/>
</dbReference>
<feature type="binding site" evidence="6">
    <location>
        <position position="37"/>
    </location>
    <ligand>
        <name>FAD</name>
        <dbReference type="ChEBI" id="CHEBI:57692"/>
    </ligand>
</feature>
<comment type="catalytic activity">
    <reaction evidence="6">
        <text>2 reduced [2Fe-2S]-[ferredoxin] + NADP(+) + H(+) = 2 oxidized [2Fe-2S]-[ferredoxin] + NADPH</text>
        <dbReference type="Rhea" id="RHEA:20125"/>
        <dbReference type="Rhea" id="RHEA-COMP:10000"/>
        <dbReference type="Rhea" id="RHEA-COMP:10001"/>
        <dbReference type="ChEBI" id="CHEBI:15378"/>
        <dbReference type="ChEBI" id="CHEBI:33737"/>
        <dbReference type="ChEBI" id="CHEBI:33738"/>
        <dbReference type="ChEBI" id="CHEBI:57783"/>
        <dbReference type="ChEBI" id="CHEBI:58349"/>
        <dbReference type="EC" id="1.18.1.2"/>
    </reaction>
</comment>
<dbReference type="RefSeq" id="WP_123686263.1">
    <property type="nucleotide sequence ID" value="NZ_RKHY01000001.1"/>
</dbReference>
<dbReference type="GO" id="GO:0004791">
    <property type="term" value="F:thioredoxin-disulfide reductase (NADPH) activity"/>
    <property type="evidence" value="ECO:0007669"/>
    <property type="project" value="UniProtKB-EC"/>
</dbReference>
<evidence type="ECO:0000259" key="7">
    <source>
        <dbReference type="Pfam" id="PF07992"/>
    </source>
</evidence>
<evidence type="ECO:0000256" key="4">
    <source>
        <dbReference type="ARBA" id="ARBA00023002"/>
    </source>
</evidence>
<feature type="binding site" evidence="6">
    <location>
        <position position="50"/>
    </location>
    <ligand>
        <name>FAD</name>
        <dbReference type="ChEBI" id="CHEBI:57692"/>
    </ligand>
</feature>
<dbReference type="GeneID" id="301847956"/>
<evidence type="ECO:0000256" key="2">
    <source>
        <dbReference type="ARBA" id="ARBA00022827"/>
    </source>
</evidence>
<dbReference type="HAMAP" id="MF_01685">
    <property type="entry name" value="FENR2"/>
    <property type="match status" value="1"/>
</dbReference>
<dbReference type="EC" id="1.18.1.2" evidence="6"/>
<dbReference type="InterPro" id="IPR050097">
    <property type="entry name" value="Ferredoxin-NADP_redctase_2"/>
</dbReference>
<organism evidence="8 9">
    <name type="scientific">Amycolatopsis thermoflava</name>
    <dbReference type="NCBI Taxonomy" id="84480"/>
    <lineage>
        <taxon>Bacteria</taxon>
        <taxon>Bacillati</taxon>
        <taxon>Actinomycetota</taxon>
        <taxon>Actinomycetes</taxon>
        <taxon>Pseudonocardiales</taxon>
        <taxon>Pseudonocardiaceae</taxon>
        <taxon>Amycolatopsis</taxon>
        <taxon>Amycolatopsis methanolica group</taxon>
    </lineage>
</organism>
<keyword evidence="9" id="KW-1185">Reference proteome</keyword>
<feature type="binding site" evidence="6">
    <location>
        <position position="128"/>
    </location>
    <ligand>
        <name>FAD</name>
        <dbReference type="ChEBI" id="CHEBI:57692"/>
    </ligand>
</feature>
<comment type="subunit">
    <text evidence="6">Homodimer.</text>
</comment>
<feature type="binding site" evidence="6">
    <location>
        <position position="18"/>
    </location>
    <ligand>
        <name>FAD</name>
        <dbReference type="ChEBI" id="CHEBI:57692"/>
    </ligand>
</feature>
<feature type="binding site" evidence="6">
    <location>
        <position position="45"/>
    </location>
    <ligand>
        <name>FAD</name>
        <dbReference type="ChEBI" id="CHEBI:57692"/>
    </ligand>
</feature>
<evidence type="ECO:0000313" key="9">
    <source>
        <dbReference type="Proteomes" id="UP000274843"/>
    </source>
</evidence>
<comment type="cofactor">
    <cofactor evidence="6">
        <name>FAD</name>
        <dbReference type="ChEBI" id="CHEBI:57692"/>
    </cofactor>
    <text evidence="6">Binds 1 FAD per subunit.</text>
</comment>
<dbReference type="PANTHER" id="PTHR48105">
    <property type="entry name" value="THIOREDOXIN REDUCTASE 1-RELATED-RELATED"/>
    <property type="match status" value="1"/>
</dbReference>
<sequence>MSTADLDADVLIVGAGPSGLFASYYAGLRELSVVLLDSLPEPGGQLMALYPQKPVYDVAGLPEVTGAALTEALVTQAEVAAPTWVLGEQATTLDRNPAGGERRFTVTTGSGRRVHADGVVVAAGIGSFRPRRLDAAEPHLGRGVSYSLGDLTDYHARDVVIVGGGDSAVDWSLMVAPVARSLTVVHRRRTLRAHARSVSRLQQTDARIILDADVVATHGDGRLEAVTVRGRDGDEQQLPTDALIAALGHTADLGPLASWGFELTGRQIVVDERMSTTVPGVYAIGDVTAHPGKVRIMAVGFGEAATAINNLAAALRPGEAVFPGHSTELMDAARIA</sequence>
<comment type="catalytic activity">
    <reaction evidence="5">
        <text>[thioredoxin]-dithiol + NADP(+) = [thioredoxin]-disulfide + NADPH + H(+)</text>
        <dbReference type="Rhea" id="RHEA:20345"/>
        <dbReference type="Rhea" id="RHEA-COMP:10698"/>
        <dbReference type="Rhea" id="RHEA-COMP:10700"/>
        <dbReference type="ChEBI" id="CHEBI:15378"/>
        <dbReference type="ChEBI" id="CHEBI:29950"/>
        <dbReference type="ChEBI" id="CHEBI:50058"/>
        <dbReference type="ChEBI" id="CHEBI:57783"/>
        <dbReference type="ChEBI" id="CHEBI:58349"/>
        <dbReference type="EC" id="1.8.1.9"/>
    </reaction>
</comment>
<keyword evidence="1 6" id="KW-0285">Flavoprotein</keyword>
<dbReference type="GO" id="GO:0050661">
    <property type="term" value="F:NADP binding"/>
    <property type="evidence" value="ECO:0007669"/>
    <property type="project" value="UniProtKB-UniRule"/>
</dbReference>
<feature type="binding site" evidence="6">
    <location>
        <position position="286"/>
    </location>
    <ligand>
        <name>FAD</name>
        <dbReference type="ChEBI" id="CHEBI:57692"/>
    </ligand>
</feature>
<evidence type="ECO:0000256" key="1">
    <source>
        <dbReference type="ARBA" id="ARBA00022630"/>
    </source>
</evidence>
<evidence type="ECO:0000256" key="3">
    <source>
        <dbReference type="ARBA" id="ARBA00022857"/>
    </source>
</evidence>
<dbReference type="AlphaFoldDB" id="A0A3N2H5T0"/>
<gene>
    <name evidence="8" type="ORF">EDD35_6702</name>
</gene>
<keyword evidence="2 6" id="KW-0274">FAD</keyword>
<dbReference type="PRINTS" id="PR00469">
    <property type="entry name" value="PNDRDTASEII"/>
</dbReference>
<dbReference type="InterPro" id="IPR023753">
    <property type="entry name" value="FAD/NAD-binding_dom"/>
</dbReference>
<evidence type="ECO:0000256" key="5">
    <source>
        <dbReference type="ARBA" id="ARBA00048132"/>
    </source>
</evidence>
<feature type="binding site" evidence="6">
    <location>
        <position position="327"/>
    </location>
    <ligand>
        <name>FAD</name>
        <dbReference type="ChEBI" id="CHEBI:57692"/>
    </ligand>
</feature>
<dbReference type="Pfam" id="PF07992">
    <property type="entry name" value="Pyr_redox_2"/>
    <property type="match status" value="1"/>
</dbReference>
<dbReference type="EMBL" id="RKHY01000001">
    <property type="protein sequence ID" value="ROS44267.1"/>
    <property type="molecule type" value="Genomic_DNA"/>
</dbReference>
<dbReference type="PRINTS" id="PR00368">
    <property type="entry name" value="FADPNR"/>
</dbReference>
<reference evidence="8 9" key="1">
    <citation type="submission" date="2018-11" db="EMBL/GenBank/DDBJ databases">
        <title>Sequencing the genomes of 1000 actinobacteria strains.</title>
        <authorList>
            <person name="Klenk H.-P."/>
        </authorList>
    </citation>
    <scope>NUCLEOTIDE SEQUENCE [LARGE SCALE GENOMIC DNA]</scope>
    <source>
        <strain evidence="8 9">DSM 44348</strain>
    </source>
</reference>
<accession>A0A3N2H5T0</accession>
<dbReference type="GO" id="GO:0004324">
    <property type="term" value="F:ferredoxin-NADP+ reductase activity"/>
    <property type="evidence" value="ECO:0007669"/>
    <property type="project" value="UniProtKB-UniRule"/>
</dbReference>
<comment type="caution">
    <text evidence="8">The sequence shown here is derived from an EMBL/GenBank/DDBJ whole genome shotgun (WGS) entry which is preliminary data.</text>
</comment>
<protein>
    <recommendedName>
        <fullName evidence="6">Ferredoxin--NADP reductase</fullName>
        <shortName evidence="6">FNR</shortName>
        <shortName evidence="6">Fd-NADP(+) reductase</shortName>
        <ecNumber evidence="6">1.18.1.2</ecNumber>
    </recommendedName>
</protein>
<dbReference type="InterPro" id="IPR022890">
    <property type="entry name" value="Fd--NADP_Rdtase_type_2"/>
</dbReference>
<dbReference type="Proteomes" id="UP000274843">
    <property type="component" value="Unassembled WGS sequence"/>
</dbReference>
<feature type="domain" description="FAD/NAD(P)-binding" evidence="7">
    <location>
        <begin position="9"/>
        <end position="295"/>
    </location>
</feature>